<dbReference type="InterPro" id="IPR001279">
    <property type="entry name" value="Metallo-B-lactamas"/>
</dbReference>
<dbReference type="EC" id="3.1.2.6" evidence="7"/>
<accession>G2LPB1</accession>
<dbReference type="GO" id="GO:0004416">
    <property type="term" value="F:hydroxyacylglutathione hydrolase activity"/>
    <property type="evidence" value="ECO:0007669"/>
    <property type="project" value="UniProtKB-UniRule"/>
</dbReference>
<feature type="binding site" evidence="7">
    <location>
        <position position="56"/>
    </location>
    <ligand>
        <name>Zn(2+)</name>
        <dbReference type="ChEBI" id="CHEBI:29105"/>
        <label>1</label>
    </ligand>
</feature>
<feature type="binding site" evidence="7">
    <location>
        <position position="54"/>
    </location>
    <ligand>
        <name>Zn(2+)</name>
        <dbReference type="ChEBI" id="CHEBI:29105"/>
        <label>1</label>
    </ligand>
</feature>
<evidence type="ECO:0000259" key="8">
    <source>
        <dbReference type="SMART" id="SM00849"/>
    </source>
</evidence>
<dbReference type="InterPro" id="IPR017782">
    <property type="entry name" value="Hydroxyacylglutathione_Hdrlase"/>
</dbReference>
<evidence type="ECO:0000256" key="7">
    <source>
        <dbReference type="HAMAP-Rule" id="MF_01374"/>
    </source>
</evidence>
<dbReference type="InterPro" id="IPR032282">
    <property type="entry name" value="HAGH_C"/>
</dbReference>
<dbReference type="Proteomes" id="UP000006139">
    <property type="component" value="Chromosome"/>
</dbReference>
<dbReference type="Pfam" id="PF16123">
    <property type="entry name" value="HAGH_C"/>
    <property type="match status" value="1"/>
</dbReference>
<comment type="function">
    <text evidence="7">Thiolesterase that catalyzes the hydrolysis of S-D-lactoyl-glutathione to form glutathione and D-lactic acid.</text>
</comment>
<evidence type="ECO:0000256" key="5">
    <source>
        <dbReference type="ARBA" id="ARBA00022801"/>
    </source>
</evidence>
<evidence type="ECO:0000256" key="1">
    <source>
        <dbReference type="ARBA" id="ARBA00001623"/>
    </source>
</evidence>
<proteinExistence type="inferred from homology"/>
<dbReference type="PATRIC" id="fig|1005057.4.peg.218"/>
<dbReference type="NCBIfam" id="TIGR03413">
    <property type="entry name" value="GSH_gloB"/>
    <property type="match status" value="1"/>
</dbReference>
<keyword evidence="5 7" id="KW-0378">Hydrolase</keyword>
<feature type="binding site" evidence="7">
    <location>
        <position position="129"/>
    </location>
    <ligand>
        <name>Zn(2+)</name>
        <dbReference type="ChEBI" id="CHEBI:29105"/>
        <label>1</label>
    </ligand>
</feature>
<comment type="subunit">
    <text evidence="7">Monomer.</text>
</comment>
<evidence type="ECO:0000256" key="6">
    <source>
        <dbReference type="ARBA" id="ARBA00022833"/>
    </source>
</evidence>
<keyword evidence="6 7" id="KW-0862">Zinc</keyword>
<comment type="cofactor">
    <cofactor evidence="7">
        <name>Zn(2+)</name>
        <dbReference type="ChEBI" id="CHEBI:29105"/>
    </cofactor>
    <text evidence="7">Binds 2 Zn(2+) ions per subunit.</text>
</comment>
<dbReference type="AlphaFoldDB" id="G2LPB1"/>
<organism evidence="9 10">
    <name type="scientific">Buchnera aphidicola str. Ua</name>
    <name type="common">Uroleucon ambrosiae</name>
    <dbReference type="NCBI Taxonomy" id="1005057"/>
    <lineage>
        <taxon>Bacteria</taxon>
        <taxon>Pseudomonadati</taxon>
        <taxon>Pseudomonadota</taxon>
        <taxon>Gammaproteobacteria</taxon>
        <taxon>Enterobacterales</taxon>
        <taxon>Erwiniaceae</taxon>
        <taxon>Buchnera</taxon>
    </lineage>
</organism>
<evidence type="ECO:0000256" key="3">
    <source>
        <dbReference type="ARBA" id="ARBA00006759"/>
    </source>
</evidence>
<reference evidence="9 10" key="1">
    <citation type="journal article" date="2011" name="PLoS Genet.">
        <title>Sequence conservation and functional constraint on intergenic spacers in reduced genomes of the obligate symbiont buchnera.</title>
        <authorList>
            <person name="Degnan P.H."/>
            <person name="Ochman H."/>
            <person name="Moran N.A."/>
        </authorList>
    </citation>
    <scope>NUCLEOTIDE SEQUENCE [LARGE SCALE GENOMIC DNA]</scope>
    <source>
        <strain evidence="9 10">Ua</strain>
    </source>
</reference>
<evidence type="ECO:0000256" key="2">
    <source>
        <dbReference type="ARBA" id="ARBA00004963"/>
    </source>
</evidence>
<dbReference type="KEGG" id="buh:BUAMB_229"/>
<dbReference type="Gene3D" id="3.60.15.10">
    <property type="entry name" value="Ribonuclease Z/Hydroxyacylglutathione hydrolase-like"/>
    <property type="match status" value="1"/>
</dbReference>
<dbReference type="UniPathway" id="UPA00619">
    <property type="reaction ID" value="UER00676"/>
</dbReference>
<evidence type="ECO:0000313" key="9">
    <source>
        <dbReference type="EMBL" id="AEO08048.1"/>
    </source>
</evidence>
<dbReference type="GO" id="GO:0019243">
    <property type="term" value="P:methylglyoxal catabolic process to D-lactate via S-lactoyl-glutathione"/>
    <property type="evidence" value="ECO:0007669"/>
    <property type="project" value="UniProtKB-UniRule"/>
</dbReference>
<comment type="pathway">
    <text evidence="2 7">Secondary metabolite metabolism; methylglyoxal degradation; (R)-lactate from methylglyoxal: step 2/2.</text>
</comment>
<dbReference type="SUPFAM" id="SSF56281">
    <property type="entry name" value="Metallo-hydrolase/oxidoreductase"/>
    <property type="match status" value="1"/>
</dbReference>
<protein>
    <recommendedName>
        <fullName evidence="7">Hydroxyacylglutathione hydrolase</fullName>
        <ecNumber evidence="7">3.1.2.6</ecNumber>
    </recommendedName>
    <alternativeName>
        <fullName evidence="7">Glyoxalase II</fullName>
        <shortName evidence="7">Glx II</shortName>
    </alternativeName>
</protein>
<dbReference type="HOGENOM" id="CLU_030571_4_1_6"/>
<evidence type="ECO:0000256" key="4">
    <source>
        <dbReference type="ARBA" id="ARBA00022723"/>
    </source>
</evidence>
<dbReference type="STRING" id="1005057.BUAMB_229"/>
<feature type="domain" description="Metallo-beta-lactamase" evidence="8">
    <location>
        <begin position="12"/>
        <end position="167"/>
    </location>
</feature>
<dbReference type="InterPro" id="IPR035680">
    <property type="entry name" value="Clx_II_MBL"/>
</dbReference>
<dbReference type="EMBL" id="CP002648">
    <property type="protein sequence ID" value="AEO08048.1"/>
    <property type="molecule type" value="Genomic_DNA"/>
</dbReference>
<feature type="binding site" evidence="7">
    <location>
        <position position="129"/>
    </location>
    <ligand>
        <name>Zn(2+)</name>
        <dbReference type="ChEBI" id="CHEBI:29105"/>
        <label>2</label>
    </ligand>
</feature>
<evidence type="ECO:0000313" key="10">
    <source>
        <dbReference type="Proteomes" id="UP000006139"/>
    </source>
</evidence>
<keyword evidence="4 7" id="KW-0479">Metal-binding</keyword>
<dbReference type="HAMAP" id="MF_01374">
    <property type="entry name" value="Glyoxalase_2"/>
    <property type="match status" value="1"/>
</dbReference>
<dbReference type="PANTHER" id="PTHR43705:SF1">
    <property type="entry name" value="HYDROXYACYLGLUTATHIONE HYDROLASE GLOB"/>
    <property type="match status" value="1"/>
</dbReference>
<dbReference type="CDD" id="cd07723">
    <property type="entry name" value="hydroxyacylglutathione_hydrolase_MBL-fold"/>
    <property type="match status" value="1"/>
</dbReference>
<gene>
    <name evidence="7 9" type="primary">gloB</name>
    <name evidence="9" type="ORF">BUAMB_229</name>
</gene>
<dbReference type="GO" id="GO:0046872">
    <property type="term" value="F:metal ion binding"/>
    <property type="evidence" value="ECO:0007669"/>
    <property type="project" value="UniProtKB-KW"/>
</dbReference>
<dbReference type="InterPro" id="IPR036866">
    <property type="entry name" value="RibonucZ/Hydroxyglut_hydro"/>
</dbReference>
<feature type="binding site" evidence="7">
    <location>
        <position position="59"/>
    </location>
    <ligand>
        <name>Zn(2+)</name>
        <dbReference type="ChEBI" id="CHEBI:29105"/>
        <label>2</label>
    </ligand>
</feature>
<dbReference type="PANTHER" id="PTHR43705">
    <property type="entry name" value="HYDROXYACYLGLUTATHIONE HYDROLASE"/>
    <property type="match status" value="1"/>
</dbReference>
<feature type="binding site" evidence="7">
    <location>
        <position position="58"/>
    </location>
    <ligand>
        <name>Zn(2+)</name>
        <dbReference type="ChEBI" id="CHEBI:29105"/>
        <label>2</label>
    </ligand>
</feature>
<dbReference type="eggNOG" id="COG0491">
    <property type="taxonomic scope" value="Bacteria"/>
</dbReference>
<name>G2LPB1_BUCUM</name>
<comment type="similarity">
    <text evidence="3 7">Belongs to the metallo-beta-lactamase superfamily. Glyoxalase II family.</text>
</comment>
<comment type="catalytic activity">
    <reaction evidence="1 7">
        <text>an S-(2-hydroxyacyl)glutathione + H2O = a 2-hydroxy carboxylate + glutathione + H(+)</text>
        <dbReference type="Rhea" id="RHEA:21864"/>
        <dbReference type="ChEBI" id="CHEBI:15377"/>
        <dbReference type="ChEBI" id="CHEBI:15378"/>
        <dbReference type="ChEBI" id="CHEBI:57925"/>
        <dbReference type="ChEBI" id="CHEBI:58896"/>
        <dbReference type="ChEBI" id="CHEBI:71261"/>
        <dbReference type="EC" id="3.1.2.6"/>
    </reaction>
</comment>
<dbReference type="SMART" id="SM00849">
    <property type="entry name" value="Lactamase_B"/>
    <property type="match status" value="1"/>
</dbReference>
<sequence length="254" mass="29749">MLFLKQIPILIDNYVWMLVDSYGFCIIIDPGCSEEIIKTIEQNKWHPIAIFLTHNHIDHVSGVKNIIQYYSHSITVFGPDETKQHYVNTILKQGDKIVILNKTFEIFFTPGHTSGHITYYSFPYLFCGDTIFSGGCGRVYNNQYLEMYNSIKLISTFPNNTILCCAHEYTLLNLKFTMFFIPNDITIQLYFEKIKSRLKIGKSSLPSYLIFEKKINLFLRTDEFFLKKELGLSKFSSALEVFKELRIKKDFFWS</sequence>
<feature type="binding site" evidence="7">
    <location>
        <position position="167"/>
    </location>
    <ligand>
        <name>Zn(2+)</name>
        <dbReference type="ChEBI" id="CHEBI:29105"/>
        <label>2</label>
    </ligand>
</feature>
<dbReference type="Pfam" id="PF00753">
    <property type="entry name" value="Lactamase_B"/>
    <property type="match status" value="1"/>
</dbReference>
<dbReference type="InterPro" id="IPR050110">
    <property type="entry name" value="Glyoxalase_II_hydrolase"/>
</dbReference>
<feature type="binding site" evidence="7">
    <location>
        <position position="112"/>
    </location>
    <ligand>
        <name>Zn(2+)</name>
        <dbReference type="ChEBI" id="CHEBI:29105"/>
        <label>1</label>
    </ligand>
</feature>